<feature type="region of interest" description="Disordered" evidence="1">
    <location>
        <begin position="101"/>
        <end position="122"/>
    </location>
</feature>
<keyword evidence="3" id="KW-1185">Reference proteome</keyword>
<comment type="caution">
    <text evidence="2">The sequence shown here is derived from an EMBL/GenBank/DDBJ whole genome shotgun (WGS) entry which is preliminary data.</text>
</comment>
<reference evidence="2" key="1">
    <citation type="submission" date="2022-08" db="EMBL/GenBank/DDBJ databases">
        <authorList>
            <person name="Tistechok S."/>
            <person name="Samborskyy M."/>
            <person name="Roman I."/>
        </authorList>
    </citation>
    <scope>NUCLEOTIDE SEQUENCE</scope>
    <source>
        <strain evidence="2">DSM 103496</strain>
    </source>
</reference>
<proteinExistence type="predicted"/>
<dbReference type="Proteomes" id="UP001141259">
    <property type="component" value="Unassembled WGS sequence"/>
</dbReference>
<sequence length="122" mass="12836">MVTAIVGNPLISGFPNVNARLLNPPVAGMPSVTTTTNGTTIARISGGCTTGPNMLLRSTNTIAPTHPTKNRMVKIHPTVFVELTSMNVPMIASTKAMATAAHQGRPLKLPKRARSFQATSSE</sequence>
<evidence type="ECO:0000313" key="3">
    <source>
        <dbReference type="Proteomes" id="UP001141259"/>
    </source>
</evidence>
<organism evidence="2 3">
    <name type="scientific">Umezawaea endophytica</name>
    <dbReference type="NCBI Taxonomy" id="1654476"/>
    <lineage>
        <taxon>Bacteria</taxon>
        <taxon>Bacillati</taxon>
        <taxon>Actinomycetota</taxon>
        <taxon>Actinomycetes</taxon>
        <taxon>Pseudonocardiales</taxon>
        <taxon>Pseudonocardiaceae</taxon>
        <taxon>Umezawaea</taxon>
    </lineage>
</organism>
<accession>A0A9X2VNM0</accession>
<dbReference type="AlphaFoldDB" id="A0A9X2VNM0"/>
<gene>
    <name evidence="2" type="ORF">NZH93_23430</name>
</gene>
<dbReference type="EMBL" id="JANYMP010000011">
    <property type="protein sequence ID" value="MCS7479825.1"/>
    <property type="molecule type" value="Genomic_DNA"/>
</dbReference>
<evidence type="ECO:0000313" key="2">
    <source>
        <dbReference type="EMBL" id="MCS7479825.1"/>
    </source>
</evidence>
<name>A0A9X2VNM0_9PSEU</name>
<protein>
    <submittedName>
        <fullName evidence="2">Uncharacterized protein</fullName>
    </submittedName>
</protein>
<evidence type="ECO:0000256" key="1">
    <source>
        <dbReference type="SAM" id="MobiDB-lite"/>
    </source>
</evidence>